<evidence type="ECO:0000256" key="6">
    <source>
        <dbReference type="ARBA" id="ARBA00022777"/>
    </source>
</evidence>
<dbReference type="InterPro" id="IPR036554">
    <property type="entry name" value="GHMP_kinase_C_sf"/>
</dbReference>
<dbReference type="GO" id="GO:0016114">
    <property type="term" value="P:terpenoid biosynthetic process"/>
    <property type="evidence" value="ECO:0007669"/>
    <property type="project" value="UniProtKB-UniRule"/>
</dbReference>
<dbReference type="EC" id="2.7.1.148" evidence="2 9"/>
<keyword evidence="13" id="KW-1185">Reference proteome</keyword>
<proteinExistence type="inferred from homology"/>
<dbReference type="InterPro" id="IPR014721">
    <property type="entry name" value="Ribsml_uS5_D2-typ_fold_subgr"/>
</dbReference>
<evidence type="ECO:0000256" key="1">
    <source>
        <dbReference type="ARBA" id="ARBA00009684"/>
    </source>
</evidence>
<comment type="catalytic activity">
    <reaction evidence="9">
        <text>4-CDP-2-C-methyl-D-erythritol + ATP = 4-CDP-2-C-methyl-D-erythritol 2-phosphate + ADP + H(+)</text>
        <dbReference type="Rhea" id="RHEA:18437"/>
        <dbReference type="ChEBI" id="CHEBI:15378"/>
        <dbReference type="ChEBI" id="CHEBI:30616"/>
        <dbReference type="ChEBI" id="CHEBI:57823"/>
        <dbReference type="ChEBI" id="CHEBI:57919"/>
        <dbReference type="ChEBI" id="CHEBI:456216"/>
        <dbReference type="EC" id="2.7.1.148"/>
    </reaction>
</comment>
<evidence type="ECO:0000256" key="8">
    <source>
        <dbReference type="ARBA" id="ARBA00032554"/>
    </source>
</evidence>
<evidence type="ECO:0000256" key="9">
    <source>
        <dbReference type="HAMAP-Rule" id="MF_00061"/>
    </source>
</evidence>
<protein>
    <recommendedName>
        <fullName evidence="3 9">4-diphosphocytidyl-2-C-methyl-D-erythritol kinase</fullName>
        <shortName evidence="9">CMK</shortName>
        <ecNumber evidence="2 9">2.7.1.148</ecNumber>
    </recommendedName>
    <alternativeName>
        <fullName evidence="8 9">4-(cytidine-5'-diphospho)-2-C-methyl-D-erythritol kinase</fullName>
    </alternativeName>
</protein>
<evidence type="ECO:0000256" key="7">
    <source>
        <dbReference type="ARBA" id="ARBA00022840"/>
    </source>
</evidence>
<evidence type="ECO:0000256" key="5">
    <source>
        <dbReference type="ARBA" id="ARBA00022741"/>
    </source>
</evidence>
<comment type="caution">
    <text evidence="12">The sequence shown here is derived from an EMBL/GenBank/DDBJ whole genome shotgun (WGS) entry which is preliminary data.</text>
</comment>
<organism evidence="12 13">
    <name type="scientific">Phytoactinopolyspora halotolerans</name>
    <dbReference type="NCBI Taxonomy" id="1981512"/>
    <lineage>
        <taxon>Bacteria</taxon>
        <taxon>Bacillati</taxon>
        <taxon>Actinomycetota</taxon>
        <taxon>Actinomycetes</taxon>
        <taxon>Jiangellales</taxon>
        <taxon>Jiangellaceae</taxon>
        <taxon>Phytoactinopolyspora</taxon>
    </lineage>
</organism>
<comment type="function">
    <text evidence="9">Catalyzes the phosphorylation of the position 2 hydroxy group of 4-diphosphocytidyl-2C-methyl-D-erythritol.</text>
</comment>
<feature type="active site" evidence="9">
    <location>
        <position position="10"/>
    </location>
</feature>
<evidence type="ECO:0000259" key="10">
    <source>
        <dbReference type="Pfam" id="PF00288"/>
    </source>
</evidence>
<evidence type="ECO:0000313" key="12">
    <source>
        <dbReference type="EMBL" id="NED99513.1"/>
    </source>
</evidence>
<dbReference type="InterPro" id="IPR013750">
    <property type="entry name" value="GHMP_kinase_C_dom"/>
</dbReference>
<accession>A0A6L9S4F0</accession>
<evidence type="ECO:0000313" key="13">
    <source>
        <dbReference type="Proteomes" id="UP000475214"/>
    </source>
</evidence>
<keyword evidence="6 9" id="KW-0418">Kinase</keyword>
<evidence type="ECO:0000256" key="3">
    <source>
        <dbReference type="ARBA" id="ARBA00017473"/>
    </source>
</evidence>
<evidence type="ECO:0000256" key="4">
    <source>
        <dbReference type="ARBA" id="ARBA00022679"/>
    </source>
</evidence>
<dbReference type="InterPro" id="IPR004424">
    <property type="entry name" value="IspE"/>
</dbReference>
<dbReference type="HAMAP" id="MF_00061">
    <property type="entry name" value="IspE"/>
    <property type="match status" value="1"/>
</dbReference>
<dbReference type="PANTHER" id="PTHR43527">
    <property type="entry name" value="4-DIPHOSPHOCYTIDYL-2-C-METHYL-D-ERYTHRITOL KINASE, CHLOROPLASTIC"/>
    <property type="match status" value="1"/>
</dbReference>
<comment type="pathway">
    <text evidence="9">Isoprenoid biosynthesis; isopentenyl diphosphate biosynthesis via DXP pathway; isopentenyl diphosphate from 1-deoxy-D-xylulose 5-phosphate: step 3/6.</text>
</comment>
<gene>
    <name evidence="9" type="primary">ispE</name>
    <name evidence="12" type="ORF">G1H10_04970</name>
</gene>
<feature type="binding site" evidence="9">
    <location>
        <begin position="98"/>
        <end position="108"/>
    </location>
    <ligand>
        <name>ATP</name>
        <dbReference type="ChEBI" id="CHEBI:30616"/>
    </ligand>
</feature>
<feature type="domain" description="GHMP kinase N-terminal" evidence="10">
    <location>
        <begin position="70"/>
        <end position="148"/>
    </location>
</feature>
<dbReference type="SUPFAM" id="SSF54211">
    <property type="entry name" value="Ribosomal protein S5 domain 2-like"/>
    <property type="match status" value="1"/>
</dbReference>
<dbReference type="PIRSF" id="PIRSF010376">
    <property type="entry name" value="IspE"/>
    <property type="match status" value="1"/>
</dbReference>
<dbReference type="Gene3D" id="3.30.230.10">
    <property type="match status" value="1"/>
</dbReference>
<reference evidence="12 13" key="1">
    <citation type="submission" date="2020-02" db="EMBL/GenBank/DDBJ databases">
        <authorList>
            <person name="Li X.-J."/>
            <person name="Han X.-M."/>
        </authorList>
    </citation>
    <scope>NUCLEOTIDE SEQUENCE [LARGE SCALE GENOMIC DNA]</scope>
    <source>
        <strain evidence="12 13">CCTCC AB 2017055</strain>
    </source>
</reference>
<comment type="similarity">
    <text evidence="1 9">Belongs to the GHMP kinase family. IspE subfamily.</text>
</comment>
<sequence length="300" mass="30232">MRVTVRVPAKINVVLRVGPPRADGFHDLATVFHAVSLFDDVTADDVADGTGVRLTLDGPYARGLAADESNLAVRAAHALASAAGVAADVRLRVHKSIPVAAGLAGGSADAAGVLLACNRLWGLHWPVPRLTEVAATLGSDVPFSVLGGTALGTGRGERLEPVRVGGELHWVLAVADGELSTPEVYRRLDEIRADAGPPELPSGVVAAMERADAPAVAASMANDMEAAALSLRPSLRSTLDAGRAAGALAGIVSGSGPTCVFLAPDGPGAAALAQVLSASAPCRTTEVVTGPAVPTVHVAS</sequence>
<dbReference type="SUPFAM" id="SSF55060">
    <property type="entry name" value="GHMP Kinase, C-terminal domain"/>
    <property type="match status" value="1"/>
</dbReference>
<name>A0A6L9S4F0_9ACTN</name>
<dbReference type="GO" id="GO:0050515">
    <property type="term" value="F:4-(cytidine 5'-diphospho)-2-C-methyl-D-erythritol kinase activity"/>
    <property type="evidence" value="ECO:0007669"/>
    <property type="project" value="UniProtKB-UniRule"/>
</dbReference>
<dbReference type="InterPro" id="IPR020568">
    <property type="entry name" value="Ribosomal_Su5_D2-typ_SF"/>
</dbReference>
<dbReference type="Gene3D" id="3.30.70.890">
    <property type="entry name" value="GHMP kinase, C-terminal domain"/>
    <property type="match status" value="1"/>
</dbReference>
<dbReference type="EMBL" id="JAAGOA010000003">
    <property type="protein sequence ID" value="NED99513.1"/>
    <property type="molecule type" value="Genomic_DNA"/>
</dbReference>
<dbReference type="AlphaFoldDB" id="A0A6L9S4F0"/>
<dbReference type="GO" id="GO:0005524">
    <property type="term" value="F:ATP binding"/>
    <property type="evidence" value="ECO:0007669"/>
    <property type="project" value="UniProtKB-UniRule"/>
</dbReference>
<evidence type="ECO:0000256" key="2">
    <source>
        <dbReference type="ARBA" id="ARBA00012052"/>
    </source>
</evidence>
<dbReference type="Pfam" id="PF08544">
    <property type="entry name" value="GHMP_kinases_C"/>
    <property type="match status" value="1"/>
</dbReference>
<keyword evidence="5 9" id="KW-0547">Nucleotide-binding</keyword>
<dbReference type="NCBIfam" id="NF002870">
    <property type="entry name" value="PRK03188.1"/>
    <property type="match status" value="1"/>
</dbReference>
<feature type="active site" evidence="9">
    <location>
        <position position="140"/>
    </location>
</feature>
<dbReference type="RefSeq" id="WP_163733582.1">
    <property type="nucleotide sequence ID" value="NZ_JAAGOA010000003.1"/>
</dbReference>
<keyword evidence="7 9" id="KW-0067">ATP-binding</keyword>
<keyword evidence="4 9" id="KW-0808">Transferase</keyword>
<dbReference type="GO" id="GO:0019288">
    <property type="term" value="P:isopentenyl diphosphate biosynthetic process, methylerythritol 4-phosphate pathway"/>
    <property type="evidence" value="ECO:0007669"/>
    <property type="project" value="UniProtKB-UniRule"/>
</dbReference>
<dbReference type="InterPro" id="IPR006204">
    <property type="entry name" value="GHMP_kinase_N_dom"/>
</dbReference>
<feature type="domain" description="GHMP kinase C-terminal" evidence="11">
    <location>
        <begin position="206"/>
        <end position="278"/>
    </location>
</feature>
<dbReference type="Pfam" id="PF00288">
    <property type="entry name" value="GHMP_kinases_N"/>
    <property type="match status" value="1"/>
</dbReference>
<evidence type="ECO:0000259" key="11">
    <source>
        <dbReference type="Pfam" id="PF08544"/>
    </source>
</evidence>
<keyword evidence="9" id="KW-0414">Isoprene biosynthesis</keyword>
<dbReference type="NCBIfam" id="TIGR00154">
    <property type="entry name" value="ispE"/>
    <property type="match status" value="1"/>
</dbReference>
<dbReference type="Proteomes" id="UP000475214">
    <property type="component" value="Unassembled WGS sequence"/>
</dbReference>
<dbReference type="UniPathway" id="UPA00056">
    <property type="reaction ID" value="UER00094"/>
</dbReference>
<dbReference type="PANTHER" id="PTHR43527:SF2">
    <property type="entry name" value="4-DIPHOSPHOCYTIDYL-2-C-METHYL-D-ERYTHRITOL KINASE, CHLOROPLASTIC"/>
    <property type="match status" value="1"/>
</dbReference>